<dbReference type="InterPro" id="IPR036410">
    <property type="entry name" value="HSP_DnaJ_Cys-rich_dom_sf"/>
</dbReference>
<organism evidence="1">
    <name type="scientific">marine sediment metagenome</name>
    <dbReference type="NCBI Taxonomy" id="412755"/>
    <lineage>
        <taxon>unclassified sequences</taxon>
        <taxon>metagenomes</taxon>
        <taxon>ecological metagenomes</taxon>
    </lineage>
</organism>
<proteinExistence type="predicted"/>
<reference evidence="1" key="1">
    <citation type="journal article" date="2015" name="Nature">
        <title>Complex archaea that bridge the gap between prokaryotes and eukaryotes.</title>
        <authorList>
            <person name="Spang A."/>
            <person name="Saw J.H."/>
            <person name="Jorgensen S.L."/>
            <person name="Zaremba-Niedzwiedzka K."/>
            <person name="Martijn J."/>
            <person name="Lind A.E."/>
            <person name="van Eijk R."/>
            <person name="Schleper C."/>
            <person name="Guy L."/>
            <person name="Ettema T.J."/>
        </authorList>
    </citation>
    <scope>NUCLEOTIDE SEQUENCE</scope>
</reference>
<dbReference type="AlphaFoldDB" id="A0A0F9MZS2"/>
<gene>
    <name evidence="1" type="ORF">LCGC14_1028820</name>
</gene>
<name>A0A0F9MZS2_9ZZZZ</name>
<dbReference type="EMBL" id="LAZR01004160">
    <property type="protein sequence ID" value="KKN11224.1"/>
    <property type="molecule type" value="Genomic_DNA"/>
</dbReference>
<protein>
    <submittedName>
        <fullName evidence="1">Uncharacterized protein</fullName>
    </submittedName>
</protein>
<dbReference type="SUPFAM" id="SSF57938">
    <property type="entry name" value="DnaJ/Hsp40 cysteine-rich domain"/>
    <property type="match status" value="1"/>
</dbReference>
<accession>A0A0F9MZS2</accession>
<sequence length="55" mass="6331">MKLWFQKHTKKQHRKCLSCNGVGLVYRESKPLLTLPEKLISLPYLCETCKGLGIV</sequence>
<evidence type="ECO:0000313" key="1">
    <source>
        <dbReference type="EMBL" id="KKN11224.1"/>
    </source>
</evidence>
<comment type="caution">
    <text evidence="1">The sequence shown here is derived from an EMBL/GenBank/DDBJ whole genome shotgun (WGS) entry which is preliminary data.</text>
</comment>